<dbReference type="AlphaFoldDB" id="A0AAC9J592"/>
<feature type="transmembrane region" description="Helical" evidence="1">
    <location>
        <begin position="127"/>
        <end position="150"/>
    </location>
</feature>
<gene>
    <name evidence="2" type="ORF">FSC454_00980</name>
</gene>
<dbReference type="InterPro" id="IPR047961">
    <property type="entry name" value="Transp_suffix-like"/>
</dbReference>
<organism evidence="2 3">
    <name type="scientific">Francisella hispaniensis FSC454</name>
    <dbReference type="NCBI Taxonomy" id="1088883"/>
    <lineage>
        <taxon>Bacteria</taxon>
        <taxon>Pseudomonadati</taxon>
        <taxon>Pseudomonadota</taxon>
        <taxon>Gammaproteobacteria</taxon>
        <taxon>Thiotrichales</taxon>
        <taxon>Francisellaceae</taxon>
        <taxon>Francisella</taxon>
    </lineage>
</organism>
<keyword evidence="1" id="KW-1133">Transmembrane helix</keyword>
<dbReference type="KEGG" id="fhi:FSC454_00980"/>
<protein>
    <submittedName>
        <fullName evidence="2">Cytochrome C biogenesis protein cycl</fullName>
    </submittedName>
</protein>
<dbReference type="Proteomes" id="UP000182459">
    <property type="component" value="Chromosome"/>
</dbReference>
<evidence type="ECO:0000313" key="2">
    <source>
        <dbReference type="EMBL" id="APD49818.1"/>
    </source>
</evidence>
<dbReference type="EMBL" id="CP018093">
    <property type="protein sequence ID" value="APD49818.1"/>
    <property type="molecule type" value="Genomic_DNA"/>
</dbReference>
<proteinExistence type="predicted"/>
<keyword evidence="3" id="KW-1185">Reference proteome</keyword>
<reference evidence="2 3" key="1">
    <citation type="submission" date="2016-11" db="EMBL/GenBank/DDBJ databases">
        <authorList>
            <person name="Hagglund E."/>
            <person name="Bystrom M."/>
            <person name="Naslund J."/>
            <person name="Stenberg P."/>
            <person name="Sjodin A."/>
        </authorList>
    </citation>
    <scope>NUCLEOTIDE SEQUENCE [LARGE SCALE GENOMIC DNA]</scope>
    <source>
        <strain evidence="2 3">CCUG 58020</strain>
    </source>
</reference>
<dbReference type="RefSeq" id="WP_066045938.1">
    <property type="nucleotide sequence ID" value="NZ_CP018093.1"/>
</dbReference>
<name>A0AAC9J592_9GAMM</name>
<sequence length="160" mass="18072">MQKGWKYYLGILLFVLSFVPYIVVFCIIPFLGLSTSNYLAISSILLISAEGIFLVSVMLLGKVIIDTIKSAIKKVFKSAFTAQNPISRIRHNIGLIMFFASLIYPTLLLEMILIFDKINQVGQLNMMLILFSGDIVFIASFFILGGEFISKLKSLFKYHK</sequence>
<evidence type="ECO:0000256" key="1">
    <source>
        <dbReference type="SAM" id="Phobius"/>
    </source>
</evidence>
<keyword evidence="1" id="KW-0472">Membrane</keyword>
<feature type="transmembrane region" description="Helical" evidence="1">
    <location>
        <begin position="38"/>
        <end position="65"/>
    </location>
</feature>
<feature type="transmembrane region" description="Helical" evidence="1">
    <location>
        <begin position="93"/>
        <end position="115"/>
    </location>
</feature>
<keyword evidence="1" id="KW-0812">Transmembrane</keyword>
<dbReference type="NCBIfam" id="NF033684">
    <property type="entry name" value="suffix_2_RND"/>
    <property type="match status" value="1"/>
</dbReference>
<feature type="transmembrane region" description="Helical" evidence="1">
    <location>
        <begin position="7"/>
        <end position="32"/>
    </location>
</feature>
<accession>A0AAC9J592</accession>
<evidence type="ECO:0000313" key="3">
    <source>
        <dbReference type="Proteomes" id="UP000182459"/>
    </source>
</evidence>